<dbReference type="Pfam" id="PF21983">
    <property type="entry name" value="NikA-like"/>
    <property type="match status" value="1"/>
</dbReference>
<sequence length="98" mass="10497">MSRKLIDRRVSVTLHLSPSEAGMLEAAAARAGLTRHDLVRARVLGGVIEDRPMLASLAQVIALRHRLDTIGDCDPDLCAGIVSALQDLMALARAESAR</sequence>
<dbReference type="InterPro" id="IPR053842">
    <property type="entry name" value="NikA-like"/>
</dbReference>
<gene>
    <name evidence="1" type="ORF">HZF05_07200</name>
</gene>
<accession>A0A838L5B7</accession>
<dbReference type="EMBL" id="JACEIB010000003">
    <property type="protein sequence ID" value="MBA2933885.1"/>
    <property type="molecule type" value="Genomic_DNA"/>
</dbReference>
<protein>
    <submittedName>
        <fullName evidence="1">Uncharacterized protein</fullName>
    </submittedName>
</protein>
<name>A0A838L5B7_9SPHN</name>
<proteinExistence type="predicted"/>
<keyword evidence="2" id="KW-1185">Reference proteome</keyword>
<dbReference type="AlphaFoldDB" id="A0A838L5B7"/>
<evidence type="ECO:0000313" key="2">
    <source>
        <dbReference type="Proteomes" id="UP000570166"/>
    </source>
</evidence>
<reference evidence="1 2" key="1">
    <citation type="submission" date="2020-07" db="EMBL/GenBank/DDBJ databases">
        <authorList>
            <person name="Sun Q."/>
        </authorList>
    </citation>
    <scope>NUCLEOTIDE SEQUENCE [LARGE SCALE GENOMIC DNA]</scope>
    <source>
        <strain evidence="1 2">CGMCC 1.13654</strain>
    </source>
</reference>
<dbReference type="RefSeq" id="WP_160363675.1">
    <property type="nucleotide sequence ID" value="NZ_JACEIB010000003.1"/>
</dbReference>
<organism evidence="1 2">
    <name type="scientific">Sphingomonas chungangi</name>
    <dbReference type="NCBI Taxonomy" id="2683589"/>
    <lineage>
        <taxon>Bacteria</taxon>
        <taxon>Pseudomonadati</taxon>
        <taxon>Pseudomonadota</taxon>
        <taxon>Alphaproteobacteria</taxon>
        <taxon>Sphingomonadales</taxon>
        <taxon>Sphingomonadaceae</taxon>
        <taxon>Sphingomonas</taxon>
    </lineage>
</organism>
<dbReference type="Proteomes" id="UP000570166">
    <property type="component" value="Unassembled WGS sequence"/>
</dbReference>
<evidence type="ECO:0000313" key="1">
    <source>
        <dbReference type="EMBL" id="MBA2933885.1"/>
    </source>
</evidence>
<comment type="caution">
    <text evidence="1">The sequence shown here is derived from an EMBL/GenBank/DDBJ whole genome shotgun (WGS) entry which is preliminary data.</text>
</comment>